<evidence type="ECO:0000256" key="1">
    <source>
        <dbReference type="SAM" id="MobiDB-lite"/>
    </source>
</evidence>
<feature type="region of interest" description="Disordered" evidence="1">
    <location>
        <begin position="190"/>
        <end position="215"/>
    </location>
</feature>
<dbReference type="AlphaFoldDB" id="A0A915PJG3"/>
<feature type="signal peptide" evidence="2">
    <location>
        <begin position="1"/>
        <end position="20"/>
    </location>
</feature>
<evidence type="ECO:0000313" key="4">
    <source>
        <dbReference type="WBParaSite" id="sdigi.contig2.g246.t1"/>
    </source>
</evidence>
<organism evidence="3 4">
    <name type="scientific">Setaria digitata</name>
    <dbReference type="NCBI Taxonomy" id="48799"/>
    <lineage>
        <taxon>Eukaryota</taxon>
        <taxon>Metazoa</taxon>
        <taxon>Ecdysozoa</taxon>
        <taxon>Nematoda</taxon>
        <taxon>Chromadorea</taxon>
        <taxon>Rhabditida</taxon>
        <taxon>Spirurina</taxon>
        <taxon>Spiruromorpha</taxon>
        <taxon>Filarioidea</taxon>
        <taxon>Setariidae</taxon>
        <taxon>Setaria</taxon>
    </lineage>
</organism>
<name>A0A915PJG3_9BILA</name>
<keyword evidence="2" id="KW-0732">Signal</keyword>
<proteinExistence type="predicted"/>
<reference evidence="4" key="1">
    <citation type="submission" date="2022-11" db="UniProtKB">
        <authorList>
            <consortium name="WormBaseParasite"/>
        </authorList>
    </citation>
    <scope>IDENTIFICATION</scope>
</reference>
<feature type="compositionally biased region" description="Basic residues" evidence="1">
    <location>
        <begin position="117"/>
        <end position="129"/>
    </location>
</feature>
<feature type="chain" id="PRO_5037803789" evidence="2">
    <location>
        <begin position="21"/>
        <end position="215"/>
    </location>
</feature>
<accession>A0A915PJG3</accession>
<dbReference type="Proteomes" id="UP000887581">
    <property type="component" value="Unplaced"/>
</dbReference>
<protein>
    <submittedName>
        <fullName evidence="4">Uncharacterized protein</fullName>
    </submittedName>
</protein>
<keyword evidence="3" id="KW-1185">Reference proteome</keyword>
<feature type="region of interest" description="Disordered" evidence="1">
    <location>
        <begin position="113"/>
        <end position="132"/>
    </location>
</feature>
<dbReference type="WBParaSite" id="sdigi.contig2.g246.t1">
    <property type="protein sequence ID" value="sdigi.contig2.g246.t1"/>
    <property type="gene ID" value="sdigi.contig2.g246"/>
</dbReference>
<feature type="compositionally biased region" description="Basic residues" evidence="1">
    <location>
        <begin position="196"/>
        <end position="209"/>
    </location>
</feature>
<evidence type="ECO:0000256" key="2">
    <source>
        <dbReference type="SAM" id="SignalP"/>
    </source>
</evidence>
<sequence>MLQQTISLAAFFIVISANVAELQNSACEQLIECYVKSRAKEEECLMHNKNECWNESLQTELKGLNNERISFYENCLREKSPIAMNIENAKKRAKCSAILQKNAIKQGKVGMNEKGRGYRKNRRSVHKDKKSNAQQKLCFREARKLKSYCGQLSKCCTINKLCKVNTQIGEKITAKRMEIKEAYEKCQLEHSGSTKGGRKNKRGRRRKSKHSDLDT</sequence>
<evidence type="ECO:0000313" key="3">
    <source>
        <dbReference type="Proteomes" id="UP000887581"/>
    </source>
</evidence>